<feature type="transmembrane region" description="Helical" evidence="6">
    <location>
        <begin position="6"/>
        <end position="23"/>
    </location>
</feature>
<dbReference type="HAMAP" id="MF_01915">
    <property type="entry name" value="LPS_assembly_LptC"/>
    <property type="match status" value="1"/>
</dbReference>
<dbReference type="PANTHER" id="PTHR37481:SF1">
    <property type="entry name" value="LIPOPOLYSACCHARIDE EXPORT SYSTEM PROTEIN LPTC"/>
    <property type="match status" value="1"/>
</dbReference>
<evidence type="ECO:0000313" key="8">
    <source>
        <dbReference type="EMBL" id="KDM92775.1"/>
    </source>
</evidence>
<evidence type="ECO:0000313" key="9">
    <source>
        <dbReference type="Proteomes" id="UP000027192"/>
    </source>
</evidence>
<protein>
    <recommendedName>
        <fullName evidence="6 7">Lipopolysaccharide export system protein LptC</fullName>
    </recommendedName>
</protein>
<gene>
    <name evidence="6" type="primary">lptC</name>
    <name evidence="8" type="ORF">EA58_05235</name>
</gene>
<dbReference type="OrthoDB" id="5659892at2"/>
<evidence type="ECO:0000256" key="6">
    <source>
        <dbReference type="HAMAP-Rule" id="MF_01915"/>
    </source>
</evidence>
<dbReference type="GO" id="GO:0043165">
    <property type="term" value="P:Gram-negative-bacterium-type cell outer membrane assembly"/>
    <property type="evidence" value="ECO:0007669"/>
    <property type="project" value="UniProtKB-UniRule"/>
</dbReference>
<keyword evidence="3 6" id="KW-0812">Transmembrane</keyword>
<evidence type="ECO:0000256" key="3">
    <source>
        <dbReference type="ARBA" id="ARBA00022692"/>
    </source>
</evidence>
<dbReference type="InterPro" id="IPR010664">
    <property type="entry name" value="LipoPS_assembly_LptC-rel"/>
</dbReference>
<dbReference type="RefSeq" id="WP_036749699.1">
    <property type="nucleotide sequence ID" value="NZ_JAGSGC010000005.1"/>
</dbReference>
<keyword evidence="4 6" id="KW-1133">Transmembrane helix</keyword>
<proteinExistence type="inferred from homology"/>
<dbReference type="GO" id="GO:0015221">
    <property type="term" value="F:lipopolysaccharide transmembrane transporter activity"/>
    <property type="evidence" value="ECO:0007669"/>
    <property type="project" value="InterPro"/>
</dbReference>
<evidence type="ECO:0000256" key="7">
    <source>
        <dbReference type="PIRNR" id="PIRNR028513"/>
    </source>
</evidence>
<keyword evidence="9" id="KW-1185">Reference proteome</keyword>
<dbReference type="InterPro" id="IPR026265">
    <property type="entry name" value="LptC"/>
</dbReference>
<name>A0A066RQQ5_9GAMM</name>
<comment type="caution">
    <text evidence="8">The sequence shown here is derived from an EMBL/GenBank/DDBJ whole genome shotgun (WGS) entry which is preliminary data.</text>
</comment>
<dbReference type="AlphaFoldDB" id="A0A066RQQ5"/>
<comment type="similarity">
    <text evidence="6 7">Belongs to the LptC family.</text>
</comment>
<dbReference type="STRING" id="1654360.EA58_05235"/>
<evidence type="ECO:0000256" key="2">
    <source>
        <dbReference type="ARBA" id="ARBA00022519"/>
    </source>
</evidence>
<comment type="subunit">
    <text evidence="6">Component of the lipopolysaccharide transport and assembly complex. Interacts with LptA and the LptBFG transporter complex.</text>
</comment>
<dbReference type="GO" id="GO:0005886">
    <property type="term" value="C:plasma membrane"/>
    <property type="evidence" value="ECO:0007669"/>
    <property type="project" value="UniProtKB-SubCell"/>
</dbReference>
<keyword evidence="2 6" id="KW-0997">Cell inner membrane</keyword>
<dbReference type="InterPro" id="IPR052363">
    <property type="entry name" value="LPS_export_LptC"/>
</dbReference>
<sequence length="187" mass="21313">MTLNRLIYALLIVLCAWTGYYLLQKHWQQEVQIAPDTEKPIFTGKGVKNTSYTETGIRSYRIESETLEYFNLSGNTDFRQPVIWVYKNGDETEWRISANHATLNKEHILQMSGNVRIFNLLPDSAIEAITTDTLRLDLISKDFDTPDPVTITGSAFQNEGIGMKGNMERSVATLMNNVKGRYEALQN</sequence>
<dbReference type="GO" id="GO:0030288">
    <property type="term" value="C:outer membrane-bounded periplasmic space"/>
    <property type="evidence" value="ECO:0007669"/>
    <property type="project" value="TreeGrafter"/>
</dbReference>
<dbReference type="Proteomes" id="UP000027192">
    <property type="component" value="Unassembled WGS sequence"/>
</dbReference>
<dbReference type="PIRSF" id="PIRSF028513">
    <property type="entry name" value="LptC"/>
    <property type="match status" value="1"/>
</dbReference>
<comment type="subcellular location">
    <subcellularLocation>
        <location evidence="6">Cell inner membrane</location>
        <topology evidence="6">Single-pass membrane protein</topology>
    </subcellularLocation>
</comment>
<keyword evidence="1 6" id="KW-1003">Cell membrane</keyword>
<dbReference type="EMBL" id="JMIB01000006">
    <property type="protein sequence ID" value="KDM92775.1"/>
    <property type="molecule type" value="Genomic_DNA"/>
</dbReference>
<dbReference type="PANTHER" id="PTHR37481">
    <property type="entry name" value="LIPOPOLYSACCHARIDE EXPORT SYSTEM PROTEIN LPTC"/>
    <property type="match status" value="1"/>
</dbReference>
<keyword evidence="5 6" id="KW-0472">Membrane</keyword>
<dbReference type="Gene3D" id="2.60.450.10">
    <property type="entry name" value="Lipopolysaccharide (LPS) transport protein A like domain"/>
    <property type="match status" value="1"/>
</dbReference>
<dbReference type="Pfam" id="PF06835">
    <property type="entry name" value="LptC"/>
    <property type="match status" value="1"/>
</dbReference>
<dbReference type="GO" id="GO:0017089">
    <property type="term" value="F:glycolipid transfer activity"/>
    <property type="evidence" value="ECO:0007669"/>
    <property type="project" value="TreeGrafter"/>
</dbReference>
<comment type="function">
    <text evidence="6">Involved in the assembly of lipopolysaccharide (LPS). Required for the translocation of LPS from the inner membrane to the outer membrane. Facilitates the transfer of LPS from the inner membrane to the periplasmic protein LptA. Could be a docking site for LptA.</text>
</comment>
<evidence type="ECO:0000256" key="4">
    <source>
        <dbReference type="ARBA" id="ARBA00022989"/>
    </source>
</evidence>
<reference evidence="8 9" key="1">
    <citation type="submission" date="2014-04" db="EMBL/GenBank/DDBJ databases">
        <title>Draft genome sequence of Photobacterium halotolerans S2753: a solonamide, ngercheumicin and holomycin producer.</title>
        <authorList>
            <person name="Machado H.R."/>
            <person name="Gram L."/>
        </authorList>
    </citation>
    <scope>NUCLEOTIDE SEQUENCE [LARGE SCALE GENOMIC DNA]</scope>
    <source>
        <strain evidence="8 9">S2753</strain>
    </source>
</reference>
<organism evidence="8 9">
    <name type="scientific">Photobacterium galatheae</name>
    <dbReference type="NCBI Taxonomy" id="1654360"/>
    <lineage>
        <taxon>Bacteria</taxon>
        <taxon>Pseudomonadati</taxon>
        <taxon>Pseudomonadota</taxon>
        <taxon>Gammaproteobacteria</taxon>
        <taxon>Vibrionales</taxon>
        <taxon>Vibrionaceae</taxon>
        <taxon>Photobacterium</taxon>
    </lineage>
</organism>
<dbReference type="NCBIfam" id="TIGR04409">
    <property type="entry name" value="LptC_YrbK"/>
    <property type="match status" value="1"/>
</dbReference>
<accession>A0A066RQQ5</accession>
<evidence type="ECO:0000256" key="1">
    <source>
        <dbReference type="ARBA" id="ARBA00022475"/>
    </source>
</evidence>
<comment type="function">
    <text evidence="7">Required for the translocation of lipopolysaccharide (LPS) from the inner membrane to the outer membrane.</text>
</comment>
<evidence type="ECO:0000256" key="5">
    <source>
        <dbReference type="ARBA" id="ARBA00023136"/>
    </source>
</evidence>